<feature type="chain" id="PRO_5023120921" evidence="3">
    <location>
        <begin position="20"/>
        <end position="385"/>
    </location>
</feature>
<evidence type="ECO:0000256" key="2">
    <source>
        <dbReference type="SAM" id="MobiDB-lite"/>
    </source>
</evidence>
<dbReference type="SUPFAM" id="SSF47095">
    <property type="entry name" value="HMG-box"/>
    <property type="match status" value="1"/>
</dbReference>
<dbReference type="Proteomes" id="UP000325081">
    <property type="component" value="Unassembled WGS sequence"/>
</dbReference>
<dbReference type="Gene3D" id="1.10.30.10">
    <property type="entry name" value="High mobility group box domain"/>
    <property type="match status" value="1"/>
</dbReference>
<dbReference type="InterPro" id="IPR009071">
    <property type="entry name" value="HMG_box_dom"/>
</dbReference>
<dbReference type="Pfam" id="PF00505">
    <property type="entry name" value="HMG_box"/>
    <property type="match status" value="1"/>
</dbReference>
<feature type="domain" description="HMG box" evidence="4">
    <location>
        <begin position="311"/>
        <end position="378"/>
    </location>
</feature>
<name>A0A5A7RIG0_STRAF</name>
<dbReference type="PROSITE" id="PS50118">
    <property type="entry name" value="HMG_BOX_2"/>
    <property type="match status" value="1"/>
</dbReference>
<reference evidence="6" key="1">
    <citation type="journal article" date="2019" name="Curr. Biol.">
        <title>Genome Sequence of Striga asiatica Provides Insight into the Evolution of Plant Parasitism.</title>
        <authorList>
            <person name="Yoshida S."/>
            <person name="Kim S."/>
            <person name="Wafula E.K."/>
            <person name="Tanskanen J."/>
            <person name="Kim Y.M."/>
            <person name="Honaas L."/>
            <person name="Yang Z."/>
            <person name="Spallek T."/>
            <person name="Conn C.E."/>
            <person name="Ichihashi Y."/>
            <person name="Cheong K."/>
            <person name="Cui S."/>
            <person name="Der J.P."/>
            <person name="Gundlach H."/>
            <person name="Jiao Y."/>
            <person name="Hori C."/>
            <person name="Ishida J.K."/>
            <person name="Kasahara H."/>
            <person name="Kiba T."/>
            <person name="Kim M.S."/>
            <person name="Koo N."/>
            <person name="Laohavisit A."/>
            <person name="Lee Y.H."/>
            <person name="Lumba S."/>
            <person name="McCourt P."/>
            <person name="Mortimer J.C."/>
            <person name="Mutuku J.M."/>
            <person name="Nomura T."/>
            <person name="Sasaki-Sekimoto Y."/>
            <person name="Seto Y."/>
            <person name="Wang Y."/>
            <person name="Wakatake T."/>
            <person name="Sakakibara H."/>
            <person name="Demura T."/>
            <person name="Yamaguchi S."/>
            <person name="Yoneyama K."/>
            <person name="Manabe R.I."/>
            <person name="Nelson D.C."/>
            <person name="Schulman A.H."/>
            <person name="Timko M.P."/>
            <person name="dePamphilis C.W."/>
            <person name="Choi D."/>
            <person name="Shirasu K."/>
        </authorList>
    </citation>
    <scope>NUCLEOTIDE SEQUENCE [LARGE SCALE GENOMIC DNA]</scope>
    <source>
        <strain evidence="6">cv. UVA1</strain>
    </source>
</reference>
<evidence type="ECO:0000256" key="3">
    <source>
        <dbReference type="SAM" id="SignalP"/>
    </source>
</evidence>
<dbReference type="SUPFAM" id="SSF46774">
    <property type="entry name" value="ARID-like"/>
    <property type="match status" value="1"/>
</dbReference>
<feature type="compositionally biased region" description="Basic residues" evidence="2">
    <location>
        <begin position="292"/>
        <end position="303"/>
    </location>
</feature>
<dbReference type="PANTHER" id="PTHR46691:SF6">
    <property type="entry name" value="HIGH MOBILITY GROUP B PROTEIN 10-RELATED"/>
    <property type="match status" value="1"/>
</dbReference>
<organism evidence="5 6">
    <name type="scientific">Striga asiatica</name>
    <name type="common">Asiatic witchweed</name>
    <name type="synonym">Buchnera asiatica</name>
    <dbReference type="NCBI Taxonomy" id="4170"/>
    <lineage>
        <taxon>Eukaryota</taxon>
        <taxon>Viridiplantae</taxon>
        <taxon>Streptophyta</taxon>
        <taxon>Embryophyta</taxon>
        <taxon>Tracheophyta</taxon>
        <taxon>Spermatophyta</taxon>
        <taxon>Magnoliopsida</taxon>
        <taxon>eudicotyledons</taxon>
        <taxon>Gunneridae</taxon>
        <taxon>Pentapetalae</taxon>
        <taxon>asterids</taxon>
        <taxon>lamiids</taxon>
        <taxon>Lamiales</taxon>
        <taxon>Orobanchaceae</taxon>
        <taxon>Buchnereae</taxon>
        <taxon>Striga</taxon>
    </lineage>
</organism>
<accession>A0A5A7RIG0</accession>
<dbReference type="GO" id="GO:0003677">
    <property type="term" value="F:DNA binding"/>
    <property type="evidence" value="ECO:0007669"/>
    <property type="project" value="UniProtKB-UniRule"/>
</dbReference>
<dbReference type="EMBL" id="BKCP01012959">
    <property type="protein sequence ID" value="GER56985.1"/>
    <property type="molecule type" value="Genomic_DNA"/>
</dbReference>
<evidence type="ECO:0000256" key="1">
    <source>
        <dbReference type="PROSITE-ProRule" id="PRU00267"/>
    </source>
</evidence>
<dbReference type="InterPro" id="IPR036910">
    <property type="entry name" value="HMG_box_dom_sf"/>
</dbReference>
<dbReference type="GO" id="GO:0005634">
    <property type="term" value="C:nucleus"/>
    <property type="evidence" value="ECO:0007669"/>
    <property type="project" value="UniProtKB-UniRule"/>
</dbReference>
<evidence type="ECO:0000259" key="4">
    <source>
        <dbReference type="PROSITE" id="PS50118"/>
    </source>
</evidence>
<keyword evidence="1" id="KW-0539">Nucleus</keyword>
<feature type="signal peptide" evidence="3">
    <location>
        <begin position="1"/>
        <end position="19"/>
    </location>
</feature>
<keyword evidence="1" id="KW-0238">DNA-binding</keyword>
<dbReference type="Gene3D" id="1.10.150.60">
    <property type="entry name" value="ARID DNA-binding domain"/>
    <property type="match status" value="1"/>
</dbReference>
<comment type="caution">
    <text evidence="5">The sequence shown here is derived from an EMBL/GenBank/DDBJ whole genome shotgun (WGS) entry which is preliminary data.</text>
</comment>
<gene>
    <name evidence="5" type="ORF">STAS_34762</name>
</gene>
<keyword evidence="6" id="KW-1185">Reference proteome</keyword>
<protein>
    <submittedName>
        <fullName evidence="5">High mobility group family protein</fullName>
    </submittedName>
</protein>
<keyword evidence="3" id="KW-0732">Signal</keyword>
<dbReference type="InterPro" id="IPR058888">
    <property type="entry name" value="LLG1-like"/>
</dbReference>
<feature type="region of interest" description="Disordered" evidence="2">
    <location>
        <begin position="120"/>
        <end position="139"/>
    </location>
</feature>
<evidence type="ECO:0000313" key="5">
    <source>
        <dbReference type="EMBL" id="GER56985.1"/>
    </source>
</evidence>
<dbReference type="PANTHER" id="PTHR46691">
    <property type="entry name" value="HIGH MOBILITY GROUP B PROTEIN 9"/>
    <property type="match status" value="1"/>
</dbReference>
<dbReference type="CDD" id="cd22009">
    <property type="entry name" value="HMG-box_AtHMGB9-like"/>
    <property type="match status" value="1"/>
</dbReference>
<dbReference type="SMART" id="SM00398">
    <property type="entry name" value="HMG"/>
    <property type="match status" value="1"/>
</dbReference>
<evidence type="ECO:0000313" key="6">
    <source>
        <dbReference type="Proteomes" id="UP000325081"/>
    </source>
</evidence>
<dbReference type="AlphaFoldDB" id="A0A5A7RIG0"/>
<feature type="region of interest" description="Disordered" evidence="2">
    <location>
        <begin position="282"/>
        <end position="313"/>
    </location>
</feature>
<feature type="DNA-binding region" description="HMG box" evidence="1">
    <location>
        <begin position="311"/>
        <end position="378"/>
    </location>
</feature>
<dbReference type="InterPro" id="IPR036431">
    <property type="entry name" value="ARID_dom_sf"/>
</dbReference>
<sequence length="385" mass="43481">MGFMINNCLILVVFPFIMASTTTSDADQIVTRRLLQALKSCPVDFEHQNYTIITEKCRGPNYSVDPCCSSFKAFACPFADELDDLTNDCASTMFRYIDLNGHYPPGLFASLCREGREGLECPPLPPPPPKSGKKSGGGRAASGGFGFGVMTIWTLVIEDRRWKEVIGAFHFPSTITNASFVLRKYYLSLLLHFEQVYYFHKAERNTSSSPATWSSDIPALPHAHDGAASNHLTENPNMENGSLVTGTIDGKFDFGYMVTVKFGGENLKGILYHSPEAQNASTSLSSSTELVHHHHHHSRRKHMAFRDPARPKRSRSGYTFFFSEQYHRLRPMYHGQERAISKKIGQLWSRLTDSEKQVYQDKGLRDKERYRAEMSEYKTSQHSPA</sequence>
<proteinExistence type="predicted"/>
<dbReference type="OrthoDB" id="338531at2759"/>
<dbReference type="Pfam" id="PF26578">
    <property type="entry name" value="LLG1"/>
    <property type="match status" value="1"/>
</dbReference>